<dbReference type="Pfam" id="PF13360">
    <property type="entry name" value="PQQ_2"/>
    <property type="match status" value="1"/>
</dbReference>
<dbReference type="PROSITE" id="PS51257">
    <property type="entry name" value="PROKAR_LIPOPROTEIN"/>
    <property type="match status" value="1"/>
</dbReference>
<dbReference type="SUPFAM" id="SSF50998">
    <property type="entry name" value="Quinoprotein alcohol dehydrogenase-like"/>
    <property type="match status" value="1"/>
</dbReference>
<dbReference type="Proteomes" id="UP000707206">
    <property type="component" value="Unassembled WGS sequence"/>
</dbReference>
<organism evidence="3 4">
    <name type="scientific">Pelagihabitans pacificus</name>
    <dbReference type="NCBI Taxonomy" id="2696054"/>
    <lineage>
        <taxon>Bacteria</taxon>
        <taxon>Pseudomonadati</taxon>
        <taxon>Bacteroidota</taxon>
        <taxon>Flavobacteriia</taxon>
        <taxon>Flavobacteriales</taxon>
        <taxon>Flavobacteriaceae</taxon>
        <taxon>Pelagihabitans</taxon>
    </lineage>
</organism>
<dbReference type="RefSeq" id="WP_166204759.1">
    <property type="nucleotide sequence ID" value="NZ_VIKU02000001.1"/>
</dbReference>
<keyword evidence="1" id="KW-0732">Signal</keyword>
<dbReference type="PANTHER" id="PTHR34512">
    <property type="entry name" value="CELL SURFACE PROTEIN"/>
    <property type="match status" value="1"/>
</dbReference>
<reference evidence="3" key="2">
    <citation type="submission" date="2020-03" db="EMBL/GenBank/DDBJ databases">
        <title>Flavobacteriaceae bacterium strain TP-CH-4, a member of the family Flavobacteriaceae isolated from a deep-sea seamount.</title>
        <authorList>
            <person name="Zhang D.-C."/>
        </authorList>
    </citation>
    <scope>NUCLEOTIDE SEQUENCE</scope>
    <source>
        <strain evidence="3">TP-CH-4</strain>
    </source>
</reference>
<evidence type="ECO:0000259" key="2">
    <source>
        <dbReference type="Pfam" id="PF13360"/>
    </source>
</evidence>
<keyword evidence="4" id="KW-1185">Reference proteome</keyword>
<name>A0A967ASR8_9FLAO</name>
<comment type="caution">
    <text evidence="3">The sequence shown here is derived from an EMBL/GenBank/DDBJ whole genome shotgun (WGS) entry which is preliminary data.</text>
</comment>
<dbReference type="AlphaFoldDB" id="A0A967ASR8"/>
<dbReference type="InterPro" id="IPR015943">
    <property type="entry name" value="WD40/YVTN_repeat-like_dom_sf"/>
</dbReference>
<evidence type="ECO:0000256" key="1">
    <source>
        <dbReference type="SAM" id="SignalP"/>
    </source>
</evidence>
<gene>
    <name evidence="3" type="ORF">FK220_004350</name>
</gene>
<dbReference type="PANTHER" id="PTHR34512:SF30">
    <property type="entry name" value="OUTER MEMBRANE PROTEIN ASSEMBLY FACTOR BAMB"/>
    <property type="match status" value="1"/>
</dbReference>
<protein>
    <submittedName>
        <fullName evidence="3">PQQ-like beta-propeller repeat protein</fullName>
    </submittedName>
</protein>
<reference evidence="3" key="1">
    <citation type="submission" date="2019-07" db="EMBL/GenBank/DDBJ databases">
        <authorList>
            <person name="De-Chao Zhang Q."/>
        </authorList>
    </citation>
    <scope>NUCLEOTIDE SEQUENCE</scope>
    <source>
        <strain evidence="3">TP-CH-4</strain>
    </source>
</reference>
<feature type="signal peptide" evidence="1">
    <location>
        <begin position="1"/>
        <end position="23"/>
    </location>
</feature>
<sequence>MKKTFSVSRIPLLWLILTTVAFVGCSKDSDGETALLENPDPGGETGIVSGNPELNTFLITSNDESVVTVDAQTGEEEVIFTFEDLTELEVMPEYDNGRIFISADDNSVNAIDFENRSFVWDTPMLEYDFNSLGVTEPVCLEGICYAVGGTGVVVALDENTGDVKWYYSTNPDGELDDVLSEADTPIVYGDKVYLFSDEGFISDLPPYLHILDKETGNLVEKIELPYEITGTPLFINNTLYLPAKNLYAVDAVTLETLWVFEAEAVGTPAVSNGLVVFQANPLNDGISSKLYCLGADTGNLQWQVDTGFDRLWSPLIVENVVFGVYDEATEFAFSRSGRPFAVSLSDGQRFWSRDDVSIDHSPVYANGRLFFHGHDFNRTDDTDNNVGLLSMDANTGEVLWLNNSFRYQYTLIPLVVAQNGVFGPSYYRGN</sequence>
<feature type="chain" id="PRO_5037730927" evidence="1">
    <location>
        <begin position="24"/>
        <end position="430"/>
    </location>
</feature>
<dbReference type="InterPro" id="IPR011047">
    <property type="entry name" value="Quinoprotein_ADH-like_sf"/>
</dbReference>
<dbReference type="InterPro" id="IPR018391">
    <property type="entry name" value="PQQ_b-propeller_rpt"/>
</dbReference>
<dbReference type="EMBL" id="VIKU02000001">
    <property type="protein sequence ID" value="NHF58555.1"/>
    <property type="molecule type" value="Genomic_DNA"/>
</dbReference>
<evidence type="ECO:0000313" key="4">
    <source>
        <dbReference type="Proteomes" id="UP000707206"/>
    </source>
</evidence>
<accession>A0A967ASR8</accession>
<dbReference type="Gene3D" id="2.130.10.10">
    <property type="entry name" value="YVTN repeat-like/Quinoprotein amine dehydrogenase"/>
    <property type="match status" value="2"/>
</dbReference>
<feature type="domain" description="Pyrrolo-quinoline quinone repeat" evidence="2">
    <location>
        <begin position="126"/>
        <end position="303"/>
    </location>
</feature>
<dbReference type="SMART" id="SM00564">
    <property type="entry name" value="PQQ"/>
    <property type="match status" value="5"/>
</dbReference>
<evidence type="ECO:0000313" key="3">
    <source>
        <dbReference type="EMBL" id="NHF58555.1"/>
    </source>
</evidence>
<proteinExistence type="predicted"/>
<dbReference type="InterPro" id="IPR002372">
    <property type="entry name" value="PQQ_rpt_dom"/>
</dbReference>